<organism evidence="2 3">
    <name type="scientific">Favolaschia claudopus</name>
    <dbReference type="NCBI Taxonomy" id="2862362"/>
    <lineage>
        <taxon>Eukaryota</taxon>
        <taxon>Fungi</taxon>
        <taxon>Dikarya</taxon>
        <taxon>Basidiomycota</taxon>
        <taxon>Agaricomycotina</taxon>
        <taxon>Agaricomycetes</taxon>
        <taxon>Agaricomycetidae</taxon>
        <taxon>Agaricales</taxon>
        <taxon>Marasmiineae</taxon>
        <taxon>Mycenaceae</taxon>
        <taxon>Favolaschia</taxon>
    </lineage>
</organism>
<dbReference type="AlphaFoldDB" id="A0AAW0BJD2"/>
<feature type="chain" id="PRO_5043979173" evidence="1">
    <location>
        <begin position="19"/>
        <end position="187"/>
    </location>
</feature>
<proteinExistence type="predicted"/>
<name>A0AAW0BJD2_9AGAR</name>
<accession>A0AAW0BJD2</accession>
<comment type="caution">
    <text evidence="2">The sequence shown here is derived from an EMBL/GenBank/DDBJ whole genome shotgun (WGS) entry which is preliminary data.</text>
</comment>
<gene>
    <name evidence="2" type="ORF">R3P38DRAFT_3192824</name>
</gene>
<dbReference type="Proteomes" id="UP001362999">
    <property type="component" value="Unassembled WGS sequence"/>
</dbReference>
<dbReference type="EMBL" id="JAWWNJ010000032">
    <property type="protein sequence ID" value="KAK7026234.1"/>
    <property type="molecule type" value="Genomic_DNA"/>
</dbReference>
<keyword evidence="1" id="KW-0732">Signal</keyword>
<keyword evidence="3" id="KW-1185">Reference proteome</keyword>
<feature type="signal peptide" evidence="1">
    <location>
        <begin position="1"/>
        <end position="18"/>
    </location>
</feature>
<protein>
    <submittedName>
        <fullName evidence="2">Uncharacterized protein</fullName>
    </submittedName>
</protein>
<evidence type="ECO:0000256" key="1">
    <source>
        <dbReference type="SAM" id="SignalP"/>
    </source>
</evidence>
<sequence>MKLLSILFTLATIGSALAQAIQLPVLPDGAYIISIGEDGKPTWTNITAKVAEPPAMVKREPASIVIEARPDWPSGTYARCPSGNWFLSTDLYTQSEGTWETFFEQCESSGSYQFPAGTALTNYQGTSVSYMCAYSANSCSISEWHDAVGWVQGSCGGRSNGWQEPAYLHIPAWNKRYGYAKSGSSIC</sequence>
<evidence type="ECO:0000313" key="2">
    <source>
        <dbReference type="EMBL" id="KAK7026234.1"/>
    </source>
</evidence>
<evidence type="ECO:0000313" key="3">
    <source>
        <dbReference type="Proteomes" id="UP001362999"/>
    </source>
</evidence>
<reference evidence="2 3" key="1">
    <citation type="journal article" date="2024" name="J Genomics">
        <title>Draft genome sequencing and assembly of Favolaschia claudopus CIRM-BRFM 2984 isolated from oak limbs.</title>
        <authorList>
            <person name="Navarro D."/>
            <person name="Drula E."/>
            <person name="Chaduli D."/>
            <person name="Cazenave R."/>
            <person name="Ahrendt S."/>
            <person name="Wang J."/>
            <person name="Lipzen A."/>
            <person name="Daum C."/>
            <person name="Barry K."/>
            <person name="Grigoriev I.V."/>
            <person name="Favel A."/>
            <person name="Rosso M.N."/>
            <person name="Martin F."/>
        </authorList>
    </citation>
    <scope>NUCLEOTIDE SEQUENCE [LARGE SCALE GENOMIC DNA]</scope>
    <source>
        <strain evidence="2 3">CIRM-BRFM 2984</strain>
    </source>
</reference>